<proteinExistence type="predicted"/>
<protein>
    <submittedName>
        <fullName evidence="1">Uncharacterized protein</fullName>
    </submittedName>
</protein>
<reference evidence="1 2" key="1">
    <citation type="submission" date="2015-02" db="EMBL/GenBank/DDBJ databases">
        <title>Single-cell genomics of uncultivated deep-branching MTB reveals a conserved set of magnetosome genes.</title>
        <authorList>
            <person name="Kolinko S."/>
            <person name="Richter M."/>
            <person name="Glockner F.O."/>
            <person name="Brachmann A."/>
            <person name="Schuler D."/>
        </authorList>
    </citation>
    <scope>NUCLEOTIDE SEQUENCE [LARGE SCALE GENOMIC DNA]</scope>
    <source>
        <strain evidence="1">TM-1</strain>
    </source>
</reference>
<name>A0A0F3GLZ6_9BACT</name>
<dbReference type="Proteomes" id="UP000033423">
    <property type="component" value="Unassembled WGS sequence"/>
</dbReference>
<evidence type="ECO:0000313" key="1">
    <source>
        <dbReference type="EMBL" id="KJU82940.1"/>
    </source>
</evidence>
<sequence>MNSGLFSLPPGHLSTYSLIAHPLSCAYSLNSRNCISGSCCLSTVDTRAYSPTLMFLFPPFLNYVRFSKCCPRRRQ</sequence>
<keyword evidence="2" id="KW-1185">Reference proteome</keyword>
<dbReference type="AlphaFoldDB" id="A0A0F3GLZ6"/>
<evidence type="ECO:0000313" key="2">
    <source>
        <dbReference type="Proteomes" id="UP000033423"/>
    </source>
</evidence>
<accession>A0A0F3GLZ6</accession>
<comment type="caution">
    <text evidence="1">The sequence shown here is derived from an EMBL/GenBank/DDBJ whole genome shotgun (WGS) entry which is preliminary data.</text>
</comment>
<gene>
    <name evidence="1" type="ORF">MBAV_004864</name>
</gene>
<dbReference type="EMBL" id="LACI01002113">
    <property type="protein sequence ID" value="KJU82940.1"/>
    <property type="molecule type" value="Genomic_DNA"/>
</dbReference>
<organism evidence="1 2">
    <name type="scientific">Candidatus Magnetobacterium bavaricum</name>
    <dbReference type="NCBI Taxonomy" id="29290"/>
    <lineage>
        <taxon>Bacteria</taxon>
        <taxon>Pseudomonadati</taxon>
        <taxon>Nitrospirota</taxon>
        <taxon>Thermodesulfovibrionia</taxon>
        <taxon>Thermodesulfovibrionales</taxon>
        <taxon>Candidatus Magnetobacteriaceae</taxon>
        <taxon>Candidatus Magnetobacterium</taxon>
    </lineage>
</organism>